<dbReference type="SUPFAM" id="SSF102114">
    <property type="entry name" value="Radical SAM enzymes"/>
    <property type="match status" value="1"/>
</dbReference>
<dbReference type="Pfam" id="PF04055">
    <property type="entry name" value="Radical_SAM"/>
    <property type="match status" value="1"/>
</dbReference>
<name>A0A9D1I390_9FIRM</name>
<evidence type="ECO:0000313" key="7">
    <source>
        <dbReference type="EMBL" id="HIU27326.1"/>
    </source>
</evidence>
<evidence type="ECO:0000259" key="6">
    <source>
        <dbReference type="Pfam" id="PF04055"/>
    </source>
</evidence>
<keyword evidence="4" id="KW-0408">Iron</keyword>
<comment type="caution">
    <text evidence="7">The sequence shown here is derived from an EMBL/GenBank/DDBJ whole genome shotgun (WGS) entry which is preliminary data.</text>
</comment>
<keyword evidence="3" id="KW-0479">Metal-binding</keyword>
<dbReference type="CDD" id="cd01335">
    <property type="entry name" value="Radical_SAM"/>
    <property type="match status" value="1"/>
</dbReference>
<dbReference type="Gene3D" id="3.20.20.70">
    <property type="entry name" value="Aldolase class I"/>
    <property type="match status" value="1"/>
</dbReference>
<evidence type="ECO:0000256" key="5">
    <source>
        <dbReference type="ARBA" id="ARBA00023014"/>
    </source>
</evidence>
<dbReference type="PANTHER" id="PTHR42836">
    <property type="entry name" value="7-CARBOXY-7-DEAZAGUANINE SYNTHASE"/>
    <property type="match status" value="1"/>
</dbReference>
<dbReference type="AlphaFoldDB" id="A0A9D1I390"/>
<dbReference type="SFLD" id="SFLDS00029">
    <property type="entry name" value="Radical_SAM"/>
    <property type="match status" value="1"/>
</dbReference>
<dbReference type="SFLD" id="SFLDG01111">
    <property type="entry name" value="Uncharacterised_Radical_SAM_Su"/>
    <property type="match status" value="1"/>
</dbReference>
<protein>
    <submittedName>
        <fullName evidence="7">Radical SAM protein</fullName>
    </submittedName>
</protein>
<feature type="domain" description="Radical SAM core" evidence="6">
    <location>
        <begin position="1"/>
        <end position="155"/>
    </location>
</feature>
<gene>
    <name evidence="7" type="ORF">IAD16_02950</name>
</gene>
<dbReference type="InterPro" id="IPR058240">
    <property type="entry name" value="rSAM_sf"/>
</dbReference>
<dbReference type="EMBL" id="DVMO01000044">
    <property type="protein sequence ID" value="HIU27326.1"/>
    <property type="molecule type" value="Genomic_DNA"/>
</dbReference>
<evidence type="ECO:0000256" key="4">
    <source>
        <dbReference type="ARBA" id="ARBA00023004"/>
    </source>
</evidence>
<reference evidence="7" key="2">
    <citation type="journal article" date="2021" name="PeerJ">
        <title>Extensive microbial diversity within the chicken gut microbiome revealed by metagenomics and culture.</title>
        <authorList>
            <person name="Gilroy R."/>
            <person name="Ravi A."/>
            <person name="Getino M."/>
            <person name="Pursley I."/>
            <person name="Horton D.L."/>
            <person name="Alikhan N.F."/>
            <person name="Baker D."/>
            <person name="Gharbi K."/>
            <person name="Hall N."/>
            <person name="Watson M."/>
            <person name="Adriaenssens E.M."/>
            <person name="Foster-Nyarko E."/>
            <person name="Jarju S."/>
            <person name="Secka A."/>
            <person name="Antonio M."/>
            <person name="Oren A."/>
            <person name="Chaudhuri R.R."/>
            <person name="La Ragione R."/>
            <person name="Hildebrand F."/>
            <person name="Pallen M.J."/>
        </authorList>
    </citation>
    <scope>NUCLEOTIDE SEQUENCE</scope>
    <source>
        <strain evidence="7">11300</strain>
    </source>
</reference>
<dbReference type="GO" id="GO:0046872">
    <property type="term" value="F:metal ion binding"/>
    <property type="evidence" value="ECO:0007669"/>
    <property type="project" value="UniProtKB-KW"/>
</dbReference>
<organism evidence="7 8">
    <name type="scientific">Candidatus Fimisoma avicola</name>
    <dbReference type="NCBI Taxonomy" id="2840826"/>
    <lineage>
        <taxon>Bacteria</taxon>
        <taxon>Bacillati</taxon>
        <taxon>Bacillota</taxon>
        <taxon>Clostridia</taxon>
        <taxon>Eubacteriales</taxon>
        <taxon>Candidatus Fimisoma</taxon>
    </lineage>
</organism>
<reference evidence="7" key="1">
    <citation type="submission" date="2020-10" db="EMBL/GenBank/DDBJ databases">
        <authorList>
            <person name="Gilroy R."/>
        </authorList>
    </citation>
    <scope>NUCLEOTIDE SEQUENCE</scope>
    <source>
        <strain evidence="7">11300</strain>
    </source>
</reference>
<dbReference type="PANTHER" id="PTHR42836:SF1">
    <property type="entry name" value="7-CARBOXY-7-DEAZAGUANINE SYNTHASE"/>
    <property type="match status" value="1"/>
</dbReference>
<keyword evidence="2" id="KW-0949">S-adenosyl-L-methionine</keyword>
<evidence type="ECO:0000256" key="2">
    <source>
        <dbReference type="ARBA" id="ARBA00022691"/>
    </source>
</evidence>
<accession>A0A9D1I390</accession>
<proteinExistence type="predicted"/>
<dbReference type="GO" id="GO:0051539">
    <property type="term" value="F:4 iron, 4 sulfur cluster binding"/>
    <property type="evidence" value="ECO:0007669"/>
    <property type="project" value="UniProtKB-KW"/>
</dbReference>
<sequence length="182" mass="20809">MTNRCPCRCDFCIRDMARSLGDADSLWLKREPSPDELREMFDRRKDGPYDEVVFCGYGEPTERLDVMLSLCDHIKNTTALRTRLNTNGLSDLINHRPTAKEMAGRLDAVSVSLNAPTSEKYMELCHPAFGPESFGHIIRFTEDIKQYIDDVTMSVVSSAISRDDIEKCRIIAEKLGVRFRIR</sequence>
<dbReference type="InterPro" id="IPR023821">
    <property type="entry name" value="rSAM_TatD-assoc"/>
</dbReference>
<evidence type="ECO:0000256" key="1">
    <source>
        <dbReference type="ARBA" id="ARBA00022485"/>
    </source>
</evidence>
<keyword evidence="1" id="KW-0004">4Fe-4S</keyword>
<dbReference type="NCBIfam" id="TIGR04038">
    <property type="entry name" value="tatD_link_rSAM"/>
    <property type="match status" value="1"/>
</dbReference>
<dbReference type="GO" id="GO:0003824">
    <property type="term" value="F:catalytic activity"/>
    <property type="evidence" value="ECO:0007669"/>
    <property type="project" value="InterPro"/>
</dbReference>
<dbReference type="InterPro" id="IPR013785">
    <property type="entry name" value="Aldolase_TIM"/>
</dbReference>
<evidence type="ECO:0000256" key="3">
    <source>
        <dbReference type="ARBA" id="ARBA00022723"/>
    </source>
</evidence>
<keyword evidence="5" id="KW-0411">Iron-sulfur</keyword>
<dbReference type="Proteomes" id="UP000824091">
    <property type="component" value="Unassembled WGS sequence"/>
</dbReference>
<dbReference type="InterPro" id="IPR007197">
    <property type="entry name" value="rSAM"/>
</dbReference>
<evidence type="ECO:0000313" key="8">
    <source>
        <dbReference type="Proteomes" id="UP000824091"/>
    </source>
</evidence>